<comment type="caution">
    <text evidence="1">The sequence shown here is derived from an EMBL/GenBank/DDBJ whole genome shotgun (WGS) entry which is preliminary data.</text>
</comment>
<sequence length="62" mass="7392">MFFATLYSQGKKQVTHLHLKIVNVLLKLIKQEQAVNEITMIQYAAGQCRVKRRRKYREIDKD</sequence>
<keyword evidence="2" id="KW-1185">Reference proteome</keyword>
<evidence type="ECO:0000313" key="2">
    <source>
        <dbReference type="Proteomes" id="UP001217089"/>
    </source>
</evidence>
<name>A0ABQ9E5Z8_TEGGR</name>
<gene>
    <name evidence="1" type="ORF">KUTeg_022293</name>
</gene>
<proteinExistence type="predicted"/>
<protein>
    <submittedName>
        <fullName evidence="1">Uncharacterized protein</fullName>
    </submittedName>
</protein>
<accession>A0ABQ9E5Z8</accession>
<evidence type="ECO:0000313" key="1">
    <source>
        <dbReference type="EMBL" id="KAJ8300774.1"/>
    </source>
</evidence>
<dbReference type="EMBL" id="JARBDR010000919">
    <property type="protein sequence ID" value="KAJ8300774.1"/>
    <property type="molecule type" value="Genomic_DNA"/>
</dbReference>
<organism evidence="1 2">
    <name type="scientific">Tegillarca granosa</name>
    <name type="common">Malaysian cockle</name>
    <name type="synonym">Anadara granosa</name>
    <dbReference type="NCBI Taxonomy" id="220873"/>
    <lineage>
        <taxon>Eukaryota</taxon>
        <taxon>Metazoa</taxon>
        <taxon>Spiralia</taxon>
        <taxon>Lophotrochozoa</taxon>
        <taxon>Mollusca</taxon>
        <taxon>Bivalvia</taxon>
        <taxon>Autobranchia</taxon>
        <taxon>Pteriomorphia</taxon>
        <taxon>Arcoida</taxon>
        <taxon>Arcoidea</taxon>
        <taxon>Arcidae</taxon>
        <taxon>Tegillarca</taxon>
    </lineage>
</organism>
<dbReference type="Proteomes" id="UP001217089">
    <property type="component" value="Unassembled WGS sequence"/>
</dbReference>
<reference evidence="1 2" key="1">
    <citation type="submission" date="2022-12" db="EMBL/GenBank/DDBJ databases">
        <title>Chromosome-level genome of Tegillarca granosa.</title>
        <authorList>
            <person name="Kim J."/>
        </authorList>
    </citation>
    <scope>NUCLEOTIDE SEQUENCE [LARGE SCALE GENOMIC DNA]</scope>
    <source>
        <strain evidence="1">Teg-2019</strain>
        <tissue evidence="1">Adductor muscle</tissue>
    </source>
</reference>